<gene>
    <name evidence="2" type="ORF">DM02DRAFT_692973</name>
</gene>
<evidence type="ECO:0000313" key="3">
    <source>
        <dbReference type="Proteomes" id="UP000244855"/>
    </source>
</evidence>
<protein>
    <submittedName>
        <fullName evidence="2">Uncharacterized protein</fullName>
    </submittedName>
</protein>
<dbReference type="AlphaFoldDB" id="A0A2V1DBG0"/>
<dbReference type="EMBL" id="KZ805531">
    <property type="protein sequence ID" value="PVH94519.1"/>
    <property type="molecule type" value="Genomic_DNA"/>
</dbReference>
<keyword evidence="3" id="KW-1185">Reference proteome</keyword>
<accession>A0A2V1DBG0</accession>
<proteinExistence type="predicted"/>
<evidence type="ECO:0000256" key="1">
    <source>
        <dbReference type="SAM" id="SignalP"/>
    </source>
</evidence>
<feature type="chain" id="PRO_5015918168" evidence="1">
    <location>
        <begin position="21"/>
        <end position="102"/>
    </location>
</feature>
<dbReference type="Proteomes" id="UP000244855">
    <property type="component" value="Unassembled WGS sequence"/>
</dbReference>
<feature type="signal peptide" evidence="1">
    <location>
        <begin position="1"/>
        <end position="20"/>
    </location>
</feature>
<name>A0A2V1DBG0_9PLEO</name>
<sequence length="102" mass="10691">MQSITNFIAVAMALATVSYAAPTQGSDLFARACSVLGSDCEEGSANCCSGSSCLPNGDKFGFSCIGSNNGYNSPTPNNDGYTKVDQYLSATMLVEIIFHWIA</sequence>
<keyword evidence="1" id="KW-0732">Signal</keyword>
<reference evidence="2 3" key="1">
    <citation type="journal article" date="2018" name="Sci. Rep.">
        <title>Comparative genomics provides insights into the lifestyle and reveals functional heterogeneity of dark septate endophytic fungi.</title>
        <authorList>
            <person name="Knapp D.G."/>
            <person name="Nemeth J.B."/>
            <person name="Barry K."/>
            <person name="Hainaut M."/>
            <person name="Henrissat B."/>
            <person name="Johnson J."/>
            <person name="Kuo A."/>
            <person name="Lim J.H.P."/>
            <person name="Lipzen A."/>
            <person name="Nolan M."/>
            <person name="Ohm R.A."/>
            <person name="Tamas L."/>
            <person name="Grigoriev I.V."/>
            <person name="Spatafora J.W."/>
            <person name="Nagy L.G."/>
            <person name="Kovacs G.M."/>
        </authorList>
    </citation>
    <scope>NUCLEOTIDE SEQUENCE [LARGE SCALE GENOMIC DNA]</scope>
    <source>
        <strain evidence="2 3">DSE2036</strain>
    </source>
</reference>
<organism evidence="2 3">
    <name type="scientific">Periconia macrospinosa</name>
    <dbReference type="NCBI Taxonomy" id="97972"/>
    <lineage>
        <taxon>Eukaryota</taxon>
        <taxon>Fungi</taxon>
        <taxon>Dikarya</taxon>
        <taxon>Ascomycota</taxon>
        <taxon>Pezizomycotina</taxon>
        <taxon>Dothideomycetes</taxon>
        <taxon>Pleosporomycetidae</taxon>
        <taxon>Pleosporales</taxon>
        <taxon>Massarineae</taxon>
        <taxon>Periconiaceae</taxon>
        <taxon>Periconia</taxon>
    </lineage>
</organism>
<evidence type="ECO:0000313" key="2">
    <source>
        <dbReference type="EMBL" id="PVH94519.1"/>
    </source>
</evidence>